<evidence type="ECO:0000256" key="11">
    <source>
        <dbReference type="ARBA" id="ARBA00032305"/>
    </source>
</evidence>
<evidence type="ECO:0000256" key="10">
    <source>
        <dbReference type="ARBA" id="ARBA00030169"/>
    </source>
</evidence>
<evidence type="ECO:0000313" key="13">
    <source>
        <dbReference type="EMBL" id="WFP17973.1"/>
    </source>
</evidence>
<comment type="similarity">
    <text evidence="3">Belongs to the class II aldolase/RraA-like family.</text>
</comment>
<dbReference type="InterPro" id="IPR005493">
    <property type="entry name" value="RraA/RraA-like"/>
</dbReference>
<dbReference type="NCBIfam" id="NF004850">
    <property type="entry name" value="PRK06201.1"/>
    <property type="match status" value="1"/>
</dbReference>
<comment type="catalytic activity">
    <reaction evidence="12">
        <text>oxaloacetate + H(+) = pyruvate + CO2</text>
        <dbReference type="Rhea" id="RHEA:15641"/>
        <dbReference type="ChEBI" id="CHEBI:15361"/>
        <dbReference type="ChEBI" id="CHEBI:15378"/>
        <dbReference type="ChEBI" id="CHEBI:16452"/>
        <dbReference type="ChEBI" id="CHEBI:16526"/>
        <dbReference type="EC" id="4.1.1.112"/>
    </reaction>
</comment>
<dbReference type="EC" id="4.1.3.17" evidence="5"/>
<comment type="function">
    <text evidence="8">Catalyzes the aldol cleavage of 4-hydroxy-4-methyl-2-oxoglutarate (HMG) into 2 molecules of pyruvate. Also contains a secondary oxaloacetate (OAA) decarboxylase activity due to the common pyruvate enolate transition state formed following C-C bond cleavage in the retro-aldol and decarboxylation reactions.</text>
</comment>
<organism evidence="13 14">
    <name type="scientific">Citricoccus muralis</name>
    <dbReference type="NCBI Taxonomy" id="169134"/>
    <lineage>
        <taxon>Bacteria</taxon>
        <taxon>Bacillati</taxon>
        <taxon>Actinomycetota</taxon>
        <taxon>Actinomycetes</taxon>
        <taxon>Micrococcales</taxon>
        <taxon>Micrococcaceae</taxon>
        <taxon>Citricoccus</taxon>
    </lineage>
</organism>
<comment type="subunit">
    <text evidence="4">Homotrimer.</text>
</comment>
<reference evidence="13 14" key="1">
    <citation type="submission" date="2023-04" db="EMBL/GenBank/DDBJ databases">
        <title>Funneling lignin-derived compounds into biodiesel using alkali-halophilic Citricoccus sp. P2.</title>
        <authorList>
            <person name="Luo C.-B."/>
        </authorList>
    </citation>
    <scope>NUCLEOTIDE SEQUENCE [LARGE SCALE GENOMIC DNA]</scope>
    <source>
        <strain evidence="13 14">P2</strain>
    </source>
</reference>
<dbReference type="PANTHER" id="PTHR33254">
    <property type="entry name" value="4-HYDROXY-4-METHYL-2-OXOGLUTARATE ALDOLASE 3-RELATED"/>
    <property type="match status" value="1"/>
</dbReference>
<evidence type="ECO:0000256" key="8">
    <source>
        <dbReference type="ARBA" id="ARBA00025046"/>
    </source>
</evidence>
<keyword evidence="13" id="KW-0489">Methyltransferase</keyword>
<sequence length="227" mass="24255">MGTVGNRTRVNTTISAKEETVQRLAKAPVANIGDVMQRLYSFDAGLVPLNSHRLCGPAFTIRVPTGDNLYLHHAMDMLSTGEVLVVAAEGSSRRAITGELMLQYMATKNIGGVVVDGYVRDLDYIKTTCPYPVYARGTNPNGPYKNGPGEINYPVAIGGVVVNPGDIIVGDVDGLAVVPVAEAEAVANEVEAVMAKEASIIENITTKSEFNRPWVAEQMSRIGAVHI</sequence>
<protein>
    <recommendedName>
        <fullName evidence="7">Putative 4-hydroxy-4-methyl-2-oxoglutarate aldolase</fullName>
        <ecNumber evidence="6">4.1.1.112</ecNumber>
        <ecNumber evidence="5">4.1.3.17</ecNumber>
    </recommendedName>
    <alternativeName>
        <fullName evidence="11">Oxaloacetate decarboxylase</fullName>
    </alternativeName>
    <alternativeName>
        <fullName evidence="9">Regulator of ribonuclease activity homolog</fullName>
    </alternativeName>
    <alternativeName>
        <fullName evidence="10">RraA-like protein</fullName>
    </alternativeName>
</protein>
<evidence type="ECO:0000256" key="9">
    <source>
        <dbReference type="ARBA" id="ARBA00029596"/>
    </source>
</evidence>
<keyword evidence="14" id="KW-1185">Reference proteome</keyword>
<evidence type="ECO:0000256" key="3">
    <source>
        <dbReference type="ARBA" id="ARBA00008621"/>
    </source>
</evidence>
<dbReference type="Proteomes" id="UP001219037">
    <property type="component" value="Chromosome"/>
</dbReference>
<dbReference type="CDD" id="cd16841">
    <property type="entry name" value="RraA_family"/>
    <property type="match status" value="1"/>
</dbReference>
<evidence type="ECO:0000256" key="1">
    <source>
        <dbReference type="ARBA" id="ARBA00001342"/>
    </source>
</evidence>
<dbReference type="InterPro" id="IPR036704">
    <property type="entry name" value="RraA/RraA-like_sf"/>
</dbReference>
<dbReference type="PANTHER" id="PTHR33254:SF4">
    <property type="entry name" value="4-HYDROXY-4-METHYL-2-OXOGLUTARATE ALDOLASE 3-RELATED"/>
    <property type="match status" value="1"/>
</dbReference>
<evidence type="ECO:0000256" key="2">
    <source>
        <dbReference type="ARBA" id="ARBA00001968"/>
    </source>
</evidence>
<evidence type="ECO:0000256" key="4">
    <source>
        <dbReference type="ARBA" id="ARBA00011233"/>
    </source>
</evidence>
<comment type="cofactor">
    <cofactor evidence="2">
        <name>a divalent metal cation</name>
        <dbReference type="ChEBI" id="CHEBI:60240"/>
    </cofactor>
</comment>
<evidence type="ECO:0000313" key="14">
    <source>
        <dbReference type="Proteomes" id="UP001219037"/>
    </source>
</evidence>
<dbReference type="SUPFAM" id="SSF89562">
    <property type="entry name" value="RraA-like"/>
    <property type="match status" value="1"/>
</dbReference>
<accession>A0ABY8HBJ3</accession>
<dbReference type="Gene3D" id="3.50.30.40">
    <property type="entry name" value="Ribonuclease E inhibitor RraA/RraA-like"/>
    <property type="match status" value="1"/>
</dbReference>
<evidence type="ECO:0000256" key="6">
    <source>
        <dbReference type="ARBA" id="ARBA00012947"/>
    </source>
</evidence>
<keyword evidence="13" id="KW-0808">Transferase</keyword>
<evidence type="ECO:0000256" key="7">
    <source>
        <dbReference type="ARBA" id="ARBA00016549"/>
    </source>
</evidence>
<proteinExistence type="inferred from homology"/>
<dbReference type="GO" id="GO:0032259">
    <property type="term" value="P:methylation"/>
    <property type="evidence" value="ECO:0007669"/>
    <property type="project" value="UniProtKB-KW"/>
</dbReference>
<dbReference type="EC" id="4.1.1.112" evidence="6"/>
<gene>
    <name evidence="13" type="ORF">P8192_12545</name>
</gene>
<evidence type="ECO:0000256" key="12">
    <source>
        <dbReference type="ARBA" id="ARBA00047973"/>
    </source>
</evidence>
<evidence type="ECO:0000256" key="5">
    <source>
        <dbReference type="ARBA" id="ARBA00012213"/>
    </source>
</evidence>
<dbReference type="Pfam" id="PF03737">
    <property type="entry name" value="RraA-like"/>
    <property type="match status" value="1"/>
</dbReference>
<dbReference type="GO" id="GO:0008168">
    <property type="term" value="F:methyltransferase activity"/>
    <property type="evidence" value="ECO:0007669"/>
    <property type="project" value="UniProtKB-KW"/>
</dbReference>
<dbReference type="EMBL" id="CP121252">
    <property type="protein sequence ID" value="WFP17973.1"/>
    <property type="molecule type" value="Genomic_DNA"/>
</dbReference>
<name>A0ABY8HBJ3_9MICC</name>
<comment type="catalytic activity">
    <reaction evidence="1">
        <text>4-hydroxy-4-methyl-2-oxoglutarate = 2 pyruvate</text>
        <dbReference type="Rhea" id="RHEA:22748"/>
        <dbReference type="ChEBI" id="CHEBI:15361"/>
        <dbReference type="ChEBI" id="CHEBI:58276"/>
        <dbReference type="EC" id="4.1.3.17"/>
    </reaction>
</comment>